<accession>A0A516GAB3</accession>
<dbReference type="KEGG" id="orz:FNH13_08155"/>
<sequence>MTTPAPPRSAGPSTSTADTDRADGTPGADPTTSAEGTTGGPLQGLRVVEVGQLLAGPFCGQLLGDLGADVVKIEDPSRGDPLRMWGRQRPKDQSLWWSIVGRNKRSVTLNLREPEGQDLARALIAEADILVENFRPGTMERWGLGYEALRELNPGLVMVRVSGFGQDGPYAARPGYGAIGEAMGGLRYVVGDPSTPPSRMGISIGDTLAAMFATIGALAALRERDVSGRGQIVDSAIYEAVLGVMESLIPEWQLTGYQRERTGAVLPNIAPSNIYPTRDGTWMLIAANQDTVFGRLAAAIGQPELATDERYATHVARGDRQVELDNLIAEFTVTQGVEELEALLIEHAVPHGKIFRPVEMLADPHFQARETITTVPHPVLGDVQMQNVFPRLSRTTGTVRWPGPELGAHTAEVLAEVGVDETRLAQLRERGLA</sequence>
<dbReference type="EMBL" id="CP041616">
    <property type="protein sequence ID" value="QDO88320.1"/>
    <property type="molecule type" value="Genomic_DNA"/>
</dbReference>
<gene>
    <name evidence="3" type="ORF">FNH13_08155</name>
</gene>
<dbReference type="Proteomes" id="UP000315395">
    <property type="component" value="Chromosome"/>
</dbReference>
<dbReference type="RefSeq" id="WP_143782995.1">
    <property type="nucleotide sequence ID" value="NZ_CP041616.1"/>
</dbReference>
<proteinExistence type="predicted"/>
<dbReference type="Pfam" id="PF02515">
    <property type="entry name" value="CoA_transf_3"/>
    <property type="match status" value="1"/>
</dbReference>
<dbReference type="SUPFAM" id="SSF89796">
    <property type="entry name" value="CoA-transferase family III (CaiB/BaiF)"/>
    <property type="match status" value="1"/>
</dbReference>
<reference evidence="3 4" key="1">
    <citation type="submission" date="2019-07" db="EMBL/GenBank/DDBJ databases">
        <title>complete genome sequencing of Ornithinimicrobium sp. H23M54.</title>
        <authorList>
            <person name="Bae J.-W."/>
            <person name="Lee S.-Y."/>
        </authorList>
    </citation>
    <scope>NUCLEOTIDE SEQUENCE [LARGE SCALE GENOMIC DNA]</scope>
    <source>
        <strain evidence="3 4">H23M54</strain>
    </source>
</reference>
<evidence type="ECO:0000256" key="2">
    <source>
        <dbReference type="SAM" id="MobiDB-lite"/>
    </source>
</evidence>
<keyword evidence="1 3" id="KW-0808">Transferase</keyword>
<evidence type="ECO:0000313" key="3">
    <source>
        <dbReference type="EMBL" id="QDO88320.1"/>
    </source>
</evidence>
<feature type="region of interest" description="Disordered" evidence="2">
    <location>
        <begin position="1"/>
        <end position="42"/>
    </location>
</feature>
<dbReference type="InterPro" id="IPR050483">
    <property type="entry name" value="CoA-transferase_III_domain"/>
</dbReference>
<dbReference type="PANTHER" id="PTHR48207">
    <property type="entry name" value="SUCCINATE--HYDROXYMETHYLGLUTARATE COA-TRANSFERASE"/>
    <property type="match status" value="1"/>
</dbReference>
<dbReference type="PANTHER" id="PTHR48207:SF3">
    <property type="entry name" value="SUCCINATE--HYDROXYMETHYLGLUTARATE COA-TRANSFERASE"/>
    <property type="match status" value="1"/>
</dbReference>
<name>A0A516GAB3_9MICO</name>
<evidence type="ECO:0000313" key="4">
    <source>
        <dbReference type="Proteomes" id="UP000315395"/>
    </source>
</evidence>
<dbReference type="GO" id="GO:0008410">
    <property type="term" value="F:CoA-transferase activity"/>
    <property type="evidence" value="ECO:0007669"/>
    <property type="project" value="TreeGrafter"/>
</dbReference>
<dbReference type="InterPro" id="IPR003673">
    <property type="entry name" value="CoA-Trfase_fam_III"/>
</dbReference>
<dbReference type="OrthoDB" id="9797653at2"/>
<protein>
    <submittedName>
        <fullName evidence="3">CoA transferase</fullName>
    </submittedName>
</protein>
<dbReference type="InterPro" id="IPR044855">
    <property type="entry name" value="CoA-Trfase_III_dom3_sf"/>
</dbReference>
<dbReference type="Gene3D" id="3.40.50.10540">
    <property type="entry name" value="Crotonobetainyl-coa:carnitine coa-transferase, domain 1"/>
    <property type="match status" value="1"/>
</dbReference>
<dbReference type="InterPro" id="IPR023606">
    <property type="entry name" value="CoA-Trfase_III_dom_1_sf"/>
</dbReference>
<dbReference type="Gene3D" id="3.30.1540.10">
    <property type="entry name" value="formyl-coa transferase, domain 3"/>
    <property type="match status" value="1"/>
</dbReference>
<keyword evidence="4" id="KW-1185">Reference proteome</keyword>
<organism evidence="3 4">
    <name type="scientific">Ornithinimicrobium ciconiae</name>
    <dbReference type="NCBI Taxonomy" id="2594265"/>
    <lineage>
        <taxon>Bacteria</taxon>
        <taxon>Bacillati</taxon>
        <taxon>Actinomycetota</taxon>
        <taxon>Actinomycetes</taxon>
        <taxon>Micrococcales</taxon>
        <taxon>Ornithinimicrobiaceae</taxon>
        <taxon>Ornithinimicrobium</taxon>
    </lineage>
</organism>
<evidence type="ECO:0000256" key="1">
    <source>
        <dbReference type="ARBA" id="ARBA00022679"/>
    </source>
</evidence>
<dbReference type="AlphaFoldDB" id="A0A516GAB3"/>